<dbReference type="SUPFAM" id="SSF82607">
    <property type="entry name" value="YbaB-like"/>
    <property type="match status" value="1"/>
</dbReference>
<dbReference type="Gene3D" id="3.30.1310.10">
    <property type="entry name" value="Nucleoid-associated protein YbaB-like domain"/>
    <property type="match status" value="1"/>
</dbReference>
<dbReference type="RefSeq" id="WP_397086002.1">
    <property type="nucleotide sequence ID" value="NZ_JBITGY010000008.1"/>
</dbReference>
<proteinExistence type="predicted"/>
<gene>
    <name evidence="1" type="ORF">ACIBG2_28885</name>
</gene>
<sequence>MTEKEESDPGALTDELREAFIGAQGETLALRDRALAVQTTAKSRDGMVAATVGAQGELIRLDLDPRIYRRPDARALAESIIGTVREARAKAVEELTEVFESIAPPEQMAAHLGGDLDSVLEQLAGEQPGKDGSR</sequence>
<dbReference type="Proteomes" id="UP001612741">
    <property type="component" value="Unassembled WGS sequence"/>
</dbReference>
<evidence type="ECO:0000313" key="1">
    <source>
        <dbReference type="EMBL" id="MFI6501426.1"/>
    </source>
</evidence>
<organism evidence="1 2">
    <name type="scientific">Nonomuraea typhae</name>
    <dbReference type="NCBI Taxonomy" id="2603600"/>
    <lineage>
        <taxon>Bacteria</taxon>
        <taxon>Bacillati</taxon>
        <taxon>Actinomycetota</taxon>
        <taxon>Actinomycetes</taxon>
        <taxon>Streptosporangiales</taxon>
        <taxon>Streptosporangiaceae</taxon>
        <taxon>Nonomuraea</taxon>
    </lineage>
</organism>
<accession>A0ABW7YZU4</accession>
<name>A0ABW7YZU4_9ACTN</name>
<dbReference type="EMBL" id="JBITGY010000008">
    <property type="protein sequence ID" value="MFI6501426.1"/>
    <property type="molecule type" value="Genomic_DNA"/>
</dbReference>
<dbReference type="InterPro" id="IPR004401">
    <property type="entry name" value="YbaB/EbfC"/>
</dbReference>
<keyword evidence="2" id="KW-1185">Reference proteome</keyword>
<dbReference type="InterPro" id="IPR036894">
    <property type="entry name" value="YbaB-like_sf"/>
</dbReference>
<protein>
    <submittedName>
        <fullName evidence="1">YbaB/EbfC family nucleoid-associated protein</fullName>
    </submittedName>
</protein>
<evidence type="ECO:0000313" key="2">
    <source>
        <dbReference type="Proteomes" id="UP001612741"/>
    </source>
</evidence>
<comment type="caution">
    <text evidence="1">The sequence shown here is derived from an EMBL/GenBank/DDBJ whole genome shotgun (WGS) entry which is preliminary data.</text>
</comment>
<reference evidence="1 2" key="1">
    <citation type="submission" date="2024-10" db="EMBL/GenBank/DDBJ databases">
        <title>The Natural Products Discovery Center: Release of the First 8490 Sequenced Strains for Exploring Actinobacteria Biosynthetic Diversity.</title>
        <authorList>
            <person name="Kalkreuter E."/>
            <person name="Kautsar S.A."/>
            <person name="Yang D."/>
            <person name="Bader C.D."/>
            <person name="Teijaro C.N."/>
            <person name="Fluegel L."/>
            <person name="Davis C.M."/>
            <person name="Simpson J.R."/>
            <person name="Lauterbach L."/>
            <person name="Steele A.D."/>
            <person name="Gui C."/>
            <person name="Meng S."/>
            <person name="Li G."/>
            <person name="Viehrig K."/>
            <person name="Ye F."/>
            <person name="Su P."/>
            <person name="Kiefer A.F."/>
            <person name="Nichols A."/>
            <person name="Cepeda A.J."/>
            <person name="Yan W."/>
            <person name="Fan B."/>
            <person name="Jiang Y."/>
            <person name="Adhikari A."/>
            <person name="Zheng C.-J."/>
            <person name="Schuster L."/>
            <person name="Cowan T.M."/>
            <person name="Smanski M.J."/>
            <person name="Chevrette M.G."/>
            <person name="De Carvalho L.P.S."/>
            <person name="Shen B."/>
        </authorList>
    </citation>
    <scope>NUCLEOTIDE SEQUENCE [LARGE SCALE GENOMIC DNA]</scope>
    <source>
        <strain evidence="1 2">NPDC050545</strain>
    </source>
</reference>
<dbReference type="Pfam" id="PF02575">
    <property type="entry name" value="YbaB_DNA_bd"/>
    <property type="match status" value="1"/>
</dbReference>